<sequence>MKDGILRVWDINREKIIRSVATDSQICSLLWLTKTSELMTGQGLPGNQMKIWKYPMLINSSELYGKYFSHKGRVLHIALSPDESKLISVAADGIACLWKSHESGESKHR</sequence>
<dbReference type="GO" id="GO:1905786">
    <property type="term" value="P:positive regulation of anaphase-promoting complex-dependent catabolic process"/>
    <property type="evidence" value="ECO:0007669"/>
    <property type="project" value="TreeGrafter"/>
</dbReference>
<organism evidence="4 5">
    <name type="scientific">Gavia stellata</name>
    <name type="common">Red-throated diver</name>
    <name type="synonym">Colymbus stellatus</name>
    <dbReference type="NCBI Taxonomy" id="37040"/>
    <lineage>
        <taxon>Eukaryota</taxon>
        <taxon>Metazoa</taxon>
        <taxon>Chordata</taxon>
        <taxon>Craniata</taxon>
        <taxon>Vertebrata</taxon>
        <taxon>Euteleostomi</taxon>
        <taxon>Archelosauria</taxon>
        <taxon>Archosauria</taxon>
        <taxon>Dinosauria</taxon>
        <taxon>Saurischia</taxon>
        <taxon>Theropoda</taxon>
        <taxon>Coelurosauria</taxon>
        <taxon>Aves</taxon>
        <taxon>Neognathae</taxon>
        <taxon>Neoaves</taxon>
        <taxon>Aequornithes</taxon>
        <taxon>Gaviiformes</taxon>
        <taxon>Gaviidae</taxon>
        <taxon>Gavia</taxon>
    </lineage>
</organism>
<evidence type="ECO:0000256" key="3">
    <source>
        <dbReference type="PROSITE-ProRule" id="PRU00221"/>
    </source>
</evidence>
<dbReference type="PANTHER" id="PTHR19918">
    <property type="entry name" value="CELL DIVISION CYCLE 20 CDC20 FIZZY -RELATED"/>
    <property type="match status" value="1"/>
</dbReference>
<feature type="repeat" description="WD" evidence="3">
    <location>
        <begin position="1"/>
        <end position="19"/>
    </location>
</feature>
<dbReference type="InterPro" id="IPR001680">
    <property type="entry name" value="WD40_rpt"/>
</dbReference>
<dbReference type="Gene3D" id="2.130.10.10">
    <property type="entry name" value="YVTN repeat-like/Quinoprotein amine dehydrogenase"/>
    <property type="match status" value="1"/>
</dbReference>
<evidence type="ECO:0000313" key="4">
    <source>
        <dbReference type="EMBL" id="KFV54400.1"/>
    </source>
</evidence>
<dbReference type="GO" id="GO:0005680">
    <property type="term" value="C:anaphase-promoting complex"/>
    <property type="evidence" value="ECO:0007669"/>
    <property type="project" value="TreeGrafter"/>
</dbReference>
<dbReference type="Proteomes" id="UP000054313">
    <property type="component" value="Unassembled WGS sequence"/>
</dbReference>
<proteinExistence type="predicted"/>
<reference evidence="4 5" key="1">
    <citation type="submission" date="2014-04" db="EMBL/GenBank/DDBJ databases">
        <title>Genome evolution of avian class.</title>
        <authorList>
            <person name="Zhang G."/>
            <person name="Li C."/>
        </authorList>
    </citation>
    <scope>NUCLEOTIDE SEQUENCE [LARGE SCALE GENOMIC DNA]</scope>
    <source>
        <strain evidence="4">BGI_N328</strain>
    </source>
</reference>
<feature type="non-terminal residue" evidence="4">
    <location>
        <position position="109"/>
    </location>
</feature>
<dbReference type="PANTHER" id="PTHR19918:SF4">
    <property type="entry name" value="CELL DIVISION CYCLE PROTEIN 20 HOMOLOG B"/>
    <property type="match status" value="1"/>
</dbReference>
<dbReference type="GO" id="GO:1990757">
    <property type="term" value="F:ubiquitin ligase activator activity"/>
    <property type="evidence" value="ECO:0007669"/>
    <property type="project" value="TreeGrafter"/>
</dbReference>
<feature type="repeat" description="WD" evidence="3">
    <location>
        <begin position="67"/>
        <end position="99"/>
    </location>
</feature>
<dbReference type="EMBL" id="KK628433">
    <property type="protein sequence ID" value="KFV54400.1"/>
    <property type="molecule type" value="Genomic_DNA"/>
</dbReference>
<dbReference type="GO" id="GO:0051301">
    <property type="term" value="P:cell division"/>
    <property type="evidence" value="ECO:0007669"/>
    <property type="project" value="UniProtKB-KW"/>
</dbReference>
<keyword evidence="2" id="KW-0677">Repeat</keyword>
<evidence type="ECO:0000256" key="2">
    <source>
        <dbReference type="ARBA" id="ARBA00022737"/>
    </source>
</evidence>
<dbReference type="InterPro" id="IPR015943">
    <property type="entry name" value="WD40/YVTN_repeat-like_dom_sf"/>
</dbReference>
<dbReference type="InterPro" id="IPR033010">
    <property type="entry name" value="Cdc20/Fizzy"/>
</dbReference>
<dbReference type="InterPro" id="IPR036322">
    <property type="entry name" value="WD40_repeat_dom_sf"/>
</dbReference>
<dbReference type="GO" id="GO:0010997">
    <property type="term" value="F:anaphase-promoting complex binding"/>
    <property type="evidence" value="ECO:0007669"/>
    <property type="project" value="InterPro"/>
</dbReference>
<name>A0A093FCV3_GAVST</name>
<keyword evidence="5" id="KW-1185">Reference proteome</keyword>
<evidence type="ECO:0000256" key="1">
    <source>
        <dbReference type="ARBA" id="ARBA00022574"/>
    </source>
</evidence>
<protein>
    <submittedName>
        <fullName evidence="4">Cell division cycle protein 20 B</fullName>
    </submittedName>
</protein>
<keyword evidence="4" id="KW-0131">Cell cycle</keyword>
<keyword evidence="4" id="KW-0132">Cell division</keyword>
<dbReference type="AlphaFoldDB" id="A0A093FCV3"/>
<dbReference type="SMART" id="SM00320">
    <property type="entry name" value="WD40"/>
    <property type="match status" value="1"/>
</dbReference>
<dbReference type="GO" id="GO:0031145">
    <property type="term" value="P:anaphase-promoting complex-dependent catabolic process"/>
    <property type="evidence" value="ECO:0007669"/>
    <property type="project" value="TreeGrafter"/>
</dbReference>
<gene>
    <name evidence="4" type="ORF">N328_05357</name>
</gene>
<evidence type="ECO:0000313" key="5">
    <source>
        <dbReference type="Proteomes" id="UP000054313"/>
    </source>
</evidence>
<dbReference type="PROSITE" id="PS50082">
    <property type="entry name" value="WD_REPEATS_2"/>
    <property type="match status" value="2"/>
</dbReference>
<dbReference type="SUPFAM" id="SSF50978">
    <property type="entry name" value="WD40 repeat-like"/>
    <property type="match status" value="1"/>
</dbReference>
<accession>A0A093FCV3</accession>
<keyword evidence="1 3" id="KW-0853">WD repeat</keyword>